<accession>A0ABP9NRE2</accession>
<feature type="compositionally biased region" description="Basic residues" evidence="1">
    <location>
        <begin position="182"/>
        <end position="193"/>
    </location>
</feature>
<keyword evidence="3" id="KW-1185">Reference proteome</keyword>
<evidence type="ECO:0000313" key="2">
    <source>
        <dbReference type="EMBL" id="GAA5132274.1"/>
    </source>
</evidence>
<reference evidence="3" key="1">
    <citation type="journal article" date="2019" name="Int. J. Syst. Evol. Microbiol.">
        <title>The Global Catalogue of Microorganisms (GCM) 10K type strain sequencing project: providing services to taxonomists for standard genome sequencing and annotation.</title>
        <authorList>
            <consortium name="The Broad Institute Genomics Platform"/>
            <consortium name="The Broad Institute Genome Sequencing Center for Infectious Disease"/>
            <person name="Wu L."/>
            <person name="Ma J."/>
        </authorList>
    </citation>
    <scope>NUCLEOTIDE SEQUENCE [LARGE SCALE GENOMIC DNA]</scope>
    <source>
        <strain evidence="3">JCM 18053</strain>
    </source>
</reference>
<comment type="caution">
    <text evidence="2">The sequence shown here is derived from an EMBL/GenBank/DDBJ whole genome shotgun (WGS) entry which is preliminary data.</text>
</comment>
<dbReference type="EMBL" id="BAABIA010000001">
    <property type="protein sequence ID" value="GAA5132274.1"/>
    <property type="molecule type" value="Genomic_DNA"/>
</dbReference>
<dbReference type="RefSeq" id="WP_345734328.1">
    <property type="nucleotide sequence ID" value="NZ_BAABIA010000001.1"/>
</dbReference>
<feature type="region of interest" description="Disordered" evidence="1">
    <location>
        <begin position="172"/>
        <end position="193"/>
    </location>
</feature>
<protein>
    <submittedName>
        <fullName evidence="2">Uncharacterized protein</fullName>
    </submittedName>
</protein>
<evidence type="ECO:0000256" key="1">
    <source>
        <dbReference type="SAM" id="MobiDB-lite"/>
    </source>
</evidence>
<dbReference type="Proteomes" id="UP001499852">
    <property type="component" value="Unassembled WGS sequence"/>
</dbReference>
<name>A0ABP9NRE2_9BACT</name>
<proteinExistence type="predicted"/>
<gene>
    <name evidence="2" type="ORF">GCM10023213_00130</name>
</gene>
<evidence type="ECO:0000313" key="3">
    <source>
        <dbReference type="Proteomes" id="UP001499852"/>
    </source>
</evidence>
<organism evidence="2 3">
    <name type="scientific">Prosthecobacter algae</name>
    <dbReference type="NCBI Taxonomy" id="1144682"/>
    <lineage>
        <taxon>Bacteria</taxon>
        <taxon>Pseudomonadati</taxon>
        <taxon>Verrucomicrobiota</taxon>
        <taxon>Verrucomicrobiia</taxon>
        <taxon>Verrucomicrobiales</taxon>
        <taxon>Verrucomicrobiaceae</taxon>
        <taxon>Prosthecobacter</taxon>
    </lineage>
</organism>
<sequence length="193" mass="21899">MKKQPTTRPDSPALVTPPYELPTTFQLAQLAASLLIGREFCFSDAQVAVWNAGFLWEQAYQGVCGIQAQRSRQETVNFLESKLPKIINEWPKDANEKHCVLSYNEGIVAMFPHDKANSRDGLMLELLVFLAKDEPDKELGRENWRRLKSNGFTYQEFLNISYSLTSWRSERISSANSANAKKAVKKKKKELGG</sequence>